<name>A0ACB9JH56_9ASTR</name>
<gene>
    <name evidence="1" type="ORF">L1987_13094</name>
</gene>
<reference evidence="2" key="1">
    <citation type="journal article" date="2022" name="Mol. Ecol. Resour.">
        <title>The genomes of chicory, endive, great burdock and yacon provide insights into Asteraceae palaeo-polyploidization history and plant inulin production.</title>
        <authorList>
            <person name="Fan W."/>
            <person name="Wang S."/>
            <person name="Wang H."/>
            <person name="Wang A."/>
            <person name="Jiang F."/>
            <person name="Liu H."/>
            <person name="Zhao H."/>
            <person name="Xu D."/>
            <person name="Zhang Y."/>
        </authorList>
    </citation>
    <scope>NUCLEOTIDE SEQUENCE [LARGE SCALE GENOMIC DNA]</scope>
    <source>
        <strain evidence="2">cv. Yunnan</strain>
    </source>
</reference>
<dbReference type="Proteomes" id="UP001056120">
    <property type="component" value="Linkage Group LG04"/>
</dbReference>
<accession>A0ACB9JH56</accession>
<dbReference type="EMBL" id="CM042021">
    <property type="protein sequence ID" value="KAI3819268.1"/>
    <property type="molecule type" value="Genomic_DNA"/>
</dbReference>
<evidence type="ECO:0000313" key="1">
    <source>
        <dbReference type="EMBL" id="KAI3819268.1"/>
    </source>
</evidence>
<reference evidence="1 2" key="2">
    <citation type="journal article" date="2022" name="Mol. Ecol. Resour.">
        <title>The genomes of chicory, endive, great burdock and yacon provide insights into Asteraceae paleo-polyploidization history and plant inulin production.</title>
        <authorList>
            <person name="Fan W."/>
            <person name="Wang S."/>
            <person name="Wang H."/>
            <person name="Wang A."/>
            <person name="Jiang F."/>
            <person name="Liu H."/>
            <person name="Zhao H."/>
            <person name="Xu D."/>
            <person name="Zhang Y."/>
        </authorList>
    </citation>
    <scope>NUCLEOTIDE SEQUENCE [LARGE SCALE GENOMIC DNA]</scope>
    <source>
        <strain evidence="2">cv. Yunnan</strain>
        <tissue evidence="1">Leaves</tissue>
    </source>
</reference>
<evidence type="ECO:0000313" key="2">
    <source>
        <dbReference type="Proteomes" id="UP001056120"/>
    </source>
</evidence>
<sequence>MVVQKTAYCFSRSNAEAEYRAVANTVAEVIWLQNLLLELHVPLHSATIIYCDNISAAYLSDNPVQHQRTKHVKIDIHFVREQVRIGRVRVLHVPSEFQYTDIFTKGLARQLFTSFRSSLSVHSSTARTAGNENQSRWKGVDLATLITLLHMIQLYINVEDLRTIVQSVSPVHGDDSF</sequence>
<protein>
    <submittedName>
        <fullName evidence="1">Uncharacterized protein</fullName>
    </submittedName>
</protein>
<comment type="caution">
    <text evidence="1">The sequence shown here is derived from an EMBL/GenBank/DDBJ whole genome shotgun (WGS) entry which is preliminary data.</text>
</comment>
<organism evidence="1 2">
    <name type="scientific">Smallanthus sonchifolius</name>
    <dbReference type="NCBI Taxonomy" id="185202"/>
    <lineage>
        <taxon>Eukaryota</taxon>
        <taxon>Viridiplantae</taxon>
        <taxon>Streptophyta</taxon>
        <taxon>Embryophyta</taxon>
        <taxon>Tracheophyta</taxon>
        <taxon>Spermatophyta</taxon>
        <taxon>Magnoliopsida</taxon>
        <taxon>eudicotyledons</taxon>
        <taxon>Gunneridae</taxon>
        <taxon>Pentapetalae</taxon>
        <taxon>asterids</taxon>
        <taxon>campanulids</taxon>
        <taxon>Asterales</taxon>
        <taxon>Asteraceae</taxon>
        <taxon>Asteroideae</taxon>
        <taxon>Heliantheae alliance</taxon>
        <taxon>Millerieae</taxon>
        <taxon>Smallanthus</taxon>
    </lineage>
</organism>
<keyword evidence="2" id="KW-1185">Reference proteome</keyword>
<proteinExistence type="predicted"/>